<dbReference type="EMBL" id="JAUUTY010000004">
    <property type="protein sequence ID" value="KAK1647950.1"/>
    <property type="molecule type" value="Genomic_DNA"/>
</dbReference>
<feature type="compositionally biased region" description="Gly residues" evidence="1">
    <location>
        <begin position="236"/>
        <end position="245"/>
    </location>
</feature>
<feature type="region of interest" description="Disordered" evidence="1">
    <location>
        <begin position="133"/>
        <end position="261"/>
    </location>
</feature>
<reference evidence="2" key="1">
    <citation type="submission" date="2023-07" db="EMBL/GenBank/DDBJ databases">
        <title>A chromosome-level genome assembly of Lolium multiflorum.</title>
        <authorList>
            <person name="Chen Y."/>
            <person name="Copetti D."/>
            <person name="Kolliker R."/>
            <person name="Studer B."/>
        </authorList>
    </citation>
    <scope>NUCLEOTIDE SEQUENCE</scope>
    <source>
        <strain evidence="2">02402/16</strain>
        <tissue evidence="2">Leaf</tissue>
    </source>
</reference>
<feature type="compositionally biased region" description="Low complexity" evidence="1">
    <location>
        <begin position="176"/>
        <end position="202"/>
    </location>
</feature>
<dbReference type="AlphaFoldDB" id="A0AAD8S9T9"/>
<sequence length="261" mass="27636">MVAYSDADWAGCPDTRRSTSGFCVYLGDNLVSWSSRRQPTVSRSSAEAEYRGVATVVAETCWLRSLLQELRRPVNTATIVYCDNVSAVYLSANPVQHRRTKHIELDIHFVREKVAIGAVRVLHGAEALPQTHFLSTGPVKPARPRLNPVAPSPLPPPLPAAASARRPPSAPPLAPAPSRSPAHRALPLPAHLLLSPSPHLHSGSMAPASKQRNSTKLRDGAAKTGGRGEQPAAADGGDGWGGRESAGGREAHRGGRAHGDG</sequence>
<dbReference type="Proteomes" id="UP001231189">
    <property type="component" value="Unassembled WGS sequence"/>
</dbReference>
<gene>
    <name evidence="2" type="ORF">QYE76_065755</name>
</gene>
<dbReference type="SUPFAM" id="SSF56672">
    <property type="entry name" value="DNA/RNA polymerases"/>
    <property type="match status" value="1"/>
</dbReference>
<dbReference type="PANTHER" id="PTHR11439">
    <property type="entry name" value="GAG-POL-RELATED RETROTRANSPOSON"/>
    <property type="match status" value="1"/>
</dbReference>
<accession>A0AAD8S9T9</accession>
<proteinExistence type="predicted"/>
<organism evidence="2 3">
    <name type="scientific">Lolium multiflorum</name>
    <name type="common">Italian ryegrass</name>
    <name type="synonym">Lolium perenne subsp. multiflorum</name>
    <dbReference type="NCBI Taxonomy" id="4521"/>
    <lineage>
        <taxon>Eukaryota</taxon>
        <taxon>Viridiplantae</taxon>
        <taxon>Streptophyta</taxon>
        <taxon>Embryophyta</taxon>
        <taxon>Tracheophyta</taxon>
        <taxon>Spermatophyta</taxon>
        <taxon>Magnoliopsida</taxon>
        <taxon>Liliopsida</taxon>
        <taxon>Poales</taxon>
        <taxon>Poaceae</taxon>
        <taxon>BOP clade</taxon>
        <taxon>Pooideae</taxon>
        <taxon>Poodae</taxon>
        <taxon>Poeae</taxon>
        <taxon>Poeae Chloroplast Group 2 (Poeae type)</taxon>
        <taxon>Loliodinae</taxon>
        <taxon>Loliinae</taxon>
        <taxon>Lolium</taxon>
    </lineage>
</organism>
<feature type="compositionally biased region" description="Pro residues" evidence="1">
    <location>
        <begin position="150"/>
        <end position="159"/>
    </location>
</feature>
<evidence type="ECO:0000313" key="3">
    <source>
        <dbReference type="Proteomes" id="UP001231189"/>
    </source>
</evidence>
<name>A0AAD8S9T9_LOLMU</name>
<dbReference type="PANTHER" id="PTHR11439:SF524">
    <property type="entry name" value="RNA-DIRECTED DNA POLYMERASE, PROTEIN KINASE RLK-PELLE-DLSV FAMILY"/>
    <property type="match status" value="1"/>
</dbReference>
<dbReference type="InterPro" id="IPR043502">
    <property type="entry name" value="DNA/RNA_pol_sf"/>
</dbReference>
<keyword evidence="3" id="KW-1185">Reference proteome</keyword>
<dbReference type="CDD" id="cd09272">
    <property type="entry name" value="RNase_HI_RT_Ty1"/>
    <property type="match status" value="1"/>
</dbReference>
<evidence type="ECO:0000313" key="2">
    <source>
        <dbReference type="EMBL" id="KAK1647950.1"/>
    </source>
</evidence>
<comment type="caution">
    <text evidence="2">The sequence shown here is derived from an EMBL/GenBank/DDBJ whole genome shotgun (WGS) entry which is preliminary data.</text>
</comment>
<evidence type="ECO:0008006" key="4">
    <source>
        <dbReference type="Google" id="ProtNLM"/>
    </source>
</evidence>
<evidence type="ECO:0000256" key="1">
    <source>
        <dbReference type="SAM" id="MobiDB-lite"/>
    </source>
</evidence>
<feature type="compositionally biased region" description="Basic and acidic residues" evidence="1">
    <location>
        <begin position="246"/>
        <end position="261"/>
    </location>
</feature>
<protein>
    <recommendedName>
        <fullName evidence="4">NBS-containing resistance-like protein</fullName>
    </recommendedName>
</protein>